<dbReference type="InterPro" id="IPR017138">
    <property type="entry name" value="Asp_Glu_LeuTrfase"/>
</dbReference>
<dbReference type="Pfam" id="PF04376">
    <property type="entry name" value="ATE_N"/>
    <property type="match status" value="1"/>
</dbReference>
<dbReference type="PANTHER" id="PTHR21367">
    <property type="entry name" value="ARGININE-TRNA-PROTEIN TRANSFERASE 1"/>
    <property type="match status" value="1"/>
</dbReference>
<comment type="catalytic activity">
    <reaction evidence="4">
        <text>N-terminal L-aspartyl-[protein] + L-leucyl-tRNA(Leu) = N-terminal L-leucyl-L-aspartyl-[protein] + tRNA(Leu) + H(+)</text>
        <dbReference type="Rhea" id="RHEA:50420"/>
        <dbReference type="Rhea" id="RHEA-COMP:9613"/>
        <dbReference type="Rhea" id="RHEA-COMP:9622"/>
        <dbReference type="Rhea" id="RHEA-COMP:12669"/>
        <dbReference type="Rhea" id="RHEA-COMP:12674"/>
        <dbReference type="ChEBI" id="CHEBI:15378"/>
        <dbReference type="ChEBI" id="CHEBI:64720"/>
        <dbReference type="ChEBI" id="CHEBI:78442"/>
        <dbReference type="ChEBI" id="CHEBI:78494"/>
        <dbReference type="ChEBI" id="CHEBI:133042"/>
        <dbReference type="EC" id="2.3.2.29"/>
    </reaction>
</comment>
<dbReference type="EC" id="2.3.2.29" evidence="4"/>
<comment type="similarity">
    <text evidence="4">Belongs to the R-transferase family. Bpt subfamily.</text>
</comment>
<keyword evidence="3 4" id="KW-0012">Acyltransferase</keyword>
<dbReference type="InterPro" id="IPR007472">
    <property type="entry name" value="N-end_Aminoacyl_Trfase_C"/>
</dbReference>
<comment type="caution">
    <text evidence="7">The sequence shown here is derived from an EMBL/GenBank/DDBJ whole genome shotgun (WGS) entry which is preliminary data.</text>
</comment>
<dbReference type="GO" id="GO:0004057">
    <property type="term" value="F:arginyl-tRNA--protein transferase activity"/>
    <property type="evidence" value="ECO:0007669"/>
    <property type="project" value="InterPro"/>
</dbReference>
<dbReference type="STRING" id="1610491.AAV94_05495"/>
<feature type="domain" description="N-end aminoacyl transferase N-terminal" evidence="5">
    <location>
        <begin position="17"/>
        <end position="87"/>
    </location>
</feature>
<comment type="subcellular location">
    <subcellularLocation>
        <location evidence="4">Cytoplasm</location>
    </subcellularLocation>
</comment>
<evidence type="ECO:0000259" key="5">
    <source>
        <dbReference type="Pfam" id="PF04376"/>
    </source>
</evidence>
<keyword evidence="8" id="KW-1185">Reference proteome</keyword>
<dbReference type="Proteomes" id="UP000050580">
    <property type="component" value="Unassembled WGS sequence"/>
</dbReference>
<evidence type="ECO:0000256" key="3">
    <source>
        <dbReference type="ARBA" id="ARBA00023315"/>
    </source>
</evidence>
<evidence type="ECO:0000313" key="8">
    <source>
        <dbReference type="Proteomes" id="UP000050580"/>
    </source>
</evidence>
<dbReference type="OrthoDB" id="9782022at2"/>
<dbReference type="RefSeq" id="WP_046741420.1">
    <property type="nucleotide sequence ID" value="NZ_LBNQ01000020.1"/>
</dbReference>
<dbReference type="AlphaFoldDB" id="A0A0U1Q0T2"/>
<protein>
    <recommendedName>
        <fullName evidence="4">Aspartate/glutamate leucyltransferase</fullName>
        <ecNumber evidence="4">2.3.2.29</ecNumber>
    </recommendedName>
</protein>
<evidence type="ECO:0000256" key="1">
    <source>
        <dbReference type="ARBA" id="ARBA00022490"/>
    </source>
</evidence>
<evidence type="ECO:0000256" key="4">
    <source>
        <dbReference type="HAMAP-Rule" id="MF_00689"/>
    </source>
</evidence>
<dbReference type="Pfam" id="PF04377">
    <property type="entry name" value="ATE_C"/>
    <property type="match status" value="1"/>
</dbReference>
<reference evidence="7 8" key="1">
    <citation type="submission" date="2015-05" db="EMBL/GenBank/DDBJ databases">
        <title>Draft genome sequence of Lampropedia sp. CT6, isolated from the microbial mat of a hot water spring, located at Manikaran, India.</title>
        <authorList>
            <person name="Tripathi C."/>
            <person name="Rani P."/>
            <person name="Mahato N.K."/>
            <person name="Lal R."/>
        </authorList>
    </citation>
    <scope>NUCLEOTIDE SEQUENCE [LARGE SCALE GENOMIC DNA]</scope>
    <source>
        <strain evidence="7 8">CT6</strain>
    </source>
</reference>
<evidence type="ECO:0000313" key="7">
    <source>
        <dbReference type="EMBL" id="KKW68360.1"/>
    </source>
</evidence>
<evidence type="ECO:0000256" key="2">
    <source>
        <dbReference type="ARBA" id="ARBA00022679"/>
    </source>
</evidence>
<comment type="function">
    <text evidence="4">Functions in the N-end rule pathway of protein degradation where it conjugates Leu from its aminoacyl-tRNA to the N-termini of proteins containing an N-terminal aspartate or glutamate.</text>
</comment>
<dbReference type="GO" id="GO:0008914">
    <property type="term" value="F:leucyl-tRNA--protein transferase activity"/>
    <property type="evidence" value="ECO:0007669"/>
    <property type="project" value="UniProtKB-UniRule"/>
</dbReference>
<dbReference type="InterPro" id="IPR030700">
    <property type="entry name" value="N-end_Aminoacyl_Trfase"/>
</dbReference>
<dbReference type="InterPro" id="IPR016181">
    <property type="entry name" value="Acyl_CoA_acyltransferase"/>
</dbReference>
<dbReference type="GO" id="GO:0071596">
    <property type="term" value="P:ubiquitin-dependent protein catabolic process via the N-end rule pathway"/>
    <property type="evidence" value="ECO:0007669"/>
    <property type="project" value="InterPro"/>
</dbReference>
<evidence type="ECO:0000259" key="6">
    <source>
        <dbReference type="Pfam" id="PF04377"/>
    </source>
</evidence>
<gene>
    <name evidence="4" type="primary">bpt</name>
    <name evidence="7" type="ORF">AAV94_05495</name>
</gene>
<dbReference type="NCBIfam" id="NF002342">
    <property type="entry name" value="PRK01305.1-3"/>
    <property type="match status" value="1"/>
</dbReference>
<dbReference type="PANTHER" id="PTHR21367:SF1">
    <property type="entry name" value="ARGINYL-TRNA--PROTEIN TRANSFERASE 1"/>
    <property type="match status" value="1"/>
</dbReference>
<dbReference type="HAMAP" id="MF_00689">
    <property type="entry name" value="Bpt"/>
    <property type="match status" value="1"/>
</dbReference>
<comment type="catalytic activity">
    <reaction evidence="4">
        <text>N-terminal L-glutamyl-[protein] + L-leucyl-tRNA(Leu) = N-terminal L-leucyl-L-glutamyl-[protein] + tRNA(Leu) + H(+)</text>
        <dbReference type="Rhea" id="RHEA:50412"/>
        <dbReference type="Rhea" id="RHEA-COMP:9613"/>
        <dbReference type="Rhea" id="RHEA-COMP:9622"/>
        <dbReference type="Rhea" id="RHEA-COMP:12664"/>
        <dbReference type="Rhea" id="RHEA-COMP:12668"/>
        <dbReference type="ChEBI" id="CHEBI:15378"/>
        <dbReference type="ChEBI" id="CHEBI:64721"/>
        <dbReference type="ChEBI" id="CHEBI:78442"/>
        <dbReference type="ChEBI" id="CHEBI:78494"/>
        <dbReference type="ChEBI" id="CHEBI:133041"/>
        <dbReference type="EC" id="2.3.2.29"/>
    </reaction>
</comment>
<dbReference type="PATRIC" id="fig|1610491.3.peg.1170"/>
<dbReference type="EMBL" id="LBNQ01000020">
    <property type="protein sequence ID" value="KKW68360.1"/>
    <property type="molecule type" value="Genomic_DNA"/>
</dbReference>
<dbReference type="PIRSF" id="PIRSF037208">
    <property type="entry name" value="ATE_pro_prd"/>
    <property type="match status" value="1"/>
</dbReference>
<keyword evidence="2 4" id="KW-0808">Transferase</keyword>
<name>A0A0U1Q0T2_9BURK</name>
<proteinExistence type="inferred from homology"/>
<accession>A0A0U1Q0T2</accession>
<dbReference type="SUPFAM" id="SSF55729">
    <property type="entry name" value="Acyl-CoA N-acyltransferases (Nat)"/>
    <property type="match status" value="1"/>
</dbReference>
<organism evidence="7 8">
    <name type="scientific">Lampropedia cohaerens</name>
    <dbReference type="NCBI Taxonomy" id="1610491"/>
    <lineage>
        <taxon>Bacteria</taxon>
        <taxon>Pseudomonadati</taxon>
        <taxon>Pseudomonadota</taxon>
        <taxon>Betaproteobacteria</taxon>
        <taxon>Burkholderiales</taxon>
        <taxon>Comamonadaceae</taxon>
        <taxon>Lampropedia</taxon>
    </lineage>
</organism>
<dbReference type="InterPro" id="IPR007471">
    <property type="entry name" value="N-end_Aminoacyl_Trfase_N"/>
</dbReference>
<keyword evidence="1 4" id="KW-0963">Cytoplasm</keyword>
<dbReference type="GO" id="GO:0005737">
    <property type="term" value="C:cytoplasm"/>
    <property type="evidence" value="ECO:0007669"/>
    <property type="project" value="UniProtKB-SubCell"/>
</dbReference>
<dbReference type="NCBIfam" id="NF002346">
    <property type="entry name" value="PRK01305.2-3"/>
    <property type="match status" value="1"/>
</dbReference>
<dbReference type="NCBIfam" id="NF002341">
    <property type="entry name" value="PRK01305.1-1"/>
    <property type="match status" value="1"/>
</dbReference>
<sequence>MKESARIPLQFYATAPYPCSYLPGRTARSQVASPGEMVDNEVYGLLLERGFRRSGLFTYRPHCDACQACETLRIPVQDFVPNRSQRRSWKAHRALHTRLLPPVLLPEHYALYQHYLRSRHANGGMDNDNPSDYEQFLLRSRVQTRLLEFRLPPDAQPAEGALRMVSVVDIVDHGISAVYTFYDDRTASGLGTYSILWLVEWARQLGLPYVYLGYWIAASAKMAYKAQFLPHEVLRQGQWHRIEKLAATR</sequence>
<feature type="domain" description="N-end rule aminoacyl transferase C-terminal" evidence="6">
    <location>
        <begin position="107"/>
        <end position="234"/>
    </location>
</feature>